<feature type="domain" description="DUF4232" evidence="3">
    <location>
        <begin position="96"/>
        <end position="220"/>
    </location>
</feature>
<dbReference type="Proteomes" id="UP001183388">
    <property type="component" value="Unassembled WGS sequence"/>
</dbReference>
<gene>
    <name evidence="4" type="ORF">RM780_23470</name>
</gene>
<proteinExistence type="predicted"/>
<evidence type="ECO:0000256" key="2">
    <source>
        <dbReference type="SAM" id="SignalP"/>
    </source>
</evidence>
<sequence length="236" mass="23313">MNSPVPHRRSPLSRVAALAGCAALAALAVAGCGEGSEDPAAGATTAAGPAPESSAPAEEPASPGQDGQAPTPGQSPDPTGSDGSPSPQAPAGDPWCAPESLSAALSPLDPGAGQRYAALVLTNTSDVACRTEGWPGLRLTAGDGSELPTTTVRDRSSEPRRVTLEPGASAWTRLHWTTVPGEEDPETGCGPDPAALAVIPPDTYSPTSADWDLGAVCSAGRIEALPLAAGTGPDGG</sequence>
<evidence type="ECO:0000313" key="5">
    <source>
        <dbReference type="Proteomes" id="UP001183388"/>
    </source>
</evidence>
<feature type="compositionally biased region" description="Low complexity" evidence="1">
    <location>
        <begin position="39"/>
        <end position="64"/>
    </location>
</feature>
<evidence type="ECO:0000259" key="3">
    <source>
        <dbReference type="Pfam" id="PF14016"/>
    </source>
</evidence>
<protein>
    <submittedName>
        <fullName evidence="4">DUF4232 domain-containing protein</fullName>
    </submittedName>
</protein>
<evidence type="ECO:0000313" key="4">
    <source>
        <dbReference type="EMBL" id="MDT0309890.1"/>
    </source>
</evidence>
<feature type="region of interest" description="Disordered" evidence="1">
    <location>
        <begin position="33"/>
        <end position="109"/>
    </location>
</feature>
<evidence type="ECO:0000256" key="1">
    <source>
        <dbReference type="SAM" id="MobiDB-lite"/>
    </source>
</evidence>
<feature type="signal peptide" evidence="2">
    <location>
        <begin position="1"/>
        <end position="30"/>
    </location>
</feature>
<dbReference type="RefSeq" id="WP_311632858.1">
    <property type="nucleotide sequence ID" value="NZ_JAVREN010000049.1"/>
</dbReference>
<dbReference type="PROSITE" id="PS51318">
    <property type="entry name" value="TAT"/>
    <property type="match status" value="1"/>
</dbReference>
<dbReference type="EMBL" id="JAVREN010000049">
    <property type="protein sequence ID" value="MDT0309890.1"/>
    <property type="molecule type" value="Genomic_DNA"/>
</dbReference>
<feature type="chain" id="PRO_5047100920" evidence="2">
    <location>
        <begin position="31"/>
        <end position="236"/>
    </location>
</feature>
<comment type="caution">
    <text evidence="4">The sequence shown here is derived from an EMBL/GenBank/DDBJ whole genome shotgun (WGS) entry which is preliminary data.</text>
</comment>
<dbReference type="Pfam" id="PF14016">
    <property type="entry name" value="DUF4232"/>
    <property type="match status" value="1"/>
</dbReference>
<organism evidence="4 5">
    <name type="scientific">Streptomyces boetiae</name>
    <dbReference type="NCBI Taxonomy" id="3075541"/>
    <lineage>
        <taxon>Bacteria</taxon>
        <taxon>Bacillati</taxon>
        <taxon>Actinomycetota</taxon>
        <taxon>Actinomycetes</taxon>
        <taxon>Kitasatosporales</taxon>
        <taxon>Streptomycetaceae</taxon>
        <taxon>Streptomyces</taxon>
    </lineage>
</organism>
<accession>A0ABU2LE91</accession>
<reference evidence="5" key="1">
    <citation type="submission" date="2023-07" db="EMBL/GenBank/DDBJ databases">
        <title>30 novel species of actinomycetes from the DSMZ collection.</title>
        <authorList>
            <person name="Nouioui I."/>
        </authorList>
    </citation>
    <scope>NUCLEOTIDE SEQUENCE [LARGE SCALE GENOMIC DNA]</scope>
    <source>
        <strain evidence="5">DSM 44917</strain>
    </source>
</reference>
<keyword evidence="5" id="KW-1185">Reference proteome</keyword>
<name>A0ABU2LE91_9ACTN</name>
<dbReference type="InterPro" id="IPR006311">
    <property type="entry name" value="TAT_signal"/>
</dbReference>
<dbReference type="InterPro" id="IPR025326">
    <property type="entry name" value="DUF4232"/>
</dbReference>
<keyword evidence="2" id="KW-0732">Signal</keyword>
<feature type="compositionally biased region" description="Low complexity" evidence="1">
    <location>
        <begin position="72"/>
        <end position="86"/>
    </location>
</feature>